<dbReference type="PRINTS" id="PR01439">
    <property type="entry name" value="CELLSNTHASEA"/>
</dbReference>
<dbReference type="EMBL" id="LR134182">
    <property type="protein sequence ID" value="VEB43403.1"/>
    <property type="molecule type" value="Genomic_DNA"/>
</dbReference>
<dbReference type="InterPro" id="IPR003919">
    <property type="entry name" value="Cell_synth_A"/>
</dbReference>
<accession>A0A447TEU5</accession>
<keyword evidence="1" id="KW-1133">Transmembrane helix</keyword>
<feature type="transmembrane region" description="Helical" evidence="1">
    <location>
        <begin position="38"/>
        <end position="56"/>
    </location>
</feature>
<feature type="transmembrane region" description="Helical" evidence="1">
    <location>
        <begin position="15"/>
        <end position="31"/>
    </location>
</feature>
<evidence type="ECO:0000313" key="2">
    <source>
        <dbReference type="EMBL" id="VEB43403.1"/>
    </source>
</evidence>
<keyword evidence="2" id="KW-0808">Transferase</keyword>
<dbReference type="GO" id="GO:0016760">
    <property type="term" value="F:cellulose synthase (UDP-forming) activity"/>
    <property type="evidence" value="ECO:0007669"/>
    <property type="project" value="UniProtKB-EC"/>
</dbReference>
<evidence type="ECO:0000256" key="1">
    <source>
        <dbReference type="SAM" id="Phobius"/>
    </source>
</evidence>
<evidence type="ECO:0000313" key="3">
    <source>
        <dbReference type="Proteomes" id="UP000275777"/>
    </source>
</evidence>
<sequence length="129" mass="14230">MALVAVCVTTPFDDASQALFFAALLLIALWVNRVPGQVCTLMLMVFSMVMSTRYIWWRATSTINDDTWLNLAFGLMLLAAEIFAWIVLSLGFSSRPGRSSAGSRRCPMTAPCGLRWMCSFRSTTSPCGC</sequence>
<keyword evidence="1" id="KW-0472">Membrane</keyword>
<dbReference type="GO" id="GO:0016020">
    <property type="term" value="C:membrane"/>
    <property type="evidence" value="ECO:0007669"/>
    <property type="project" value="InterPro"/>
</dbReference>
<keyword evidence="2" id="KW-0328">Glycosyltransferase</keyword>
<name>A0A447TEU5_CHRVL</name>
<reference evidence="2 3" key="1">
    <citation type="submission" date="2018-12" db="EMBL/GenBank/DDBJ databases">
        <authorList>
            <consortium name="Pathogen Informatics"/>
        </authorList>
    </citation>
    <scope>NUCLEOTIDE SEQUENCE [LARGE SCALE GENOMIC DNA]</scope>
    <source>
        <strain evidence="2 3">NCTC9695</strain>
    </source>
</reference>
<organism evidence="2 3">
    <name type="scientific">Chromobacterium violaceum</name>
    <dbReference type="NCBI Taxonomy" id="536"/>
    <lineage>
        <taxon>Bacteria</taxon>
        <taxon>Pseudomonadati</taxon>
        <taxon>Pseudomonadota</taxon>
        <taxon>Betaproteobacteria</taxon>
        <taxon>Neisseriales</taxon>
        <taxon>Chromobacteriaceae</taxon>
        <taxon>Chromobacterium</taxon>
    </lineage>
</organism>
<dbReference type="Proteomes" id="UP000275777">
    <property type="component" value="Chromosome"/>
</dbReference>
<feature type="transmembrane region" description="Helical" evidence="1">
    <location>
        <begin position="68"/>
        <end position="88"/>
    </location>
</feature>
<dbReference type="GO" id="GO:0006011">
    <property type="term" value="P:UDP-alpha-D-glucose metabolic process"/>
    <property type="evidence" value="ECO:0007669"/>
    <property type="project" value="InterPro"/>
</dbReference>
<proteinExistence type="predicted"/>
<dbReference type="EC" id="2.4.1.12" evidence="2"/>
<keyword evidence="1" id="KW-0812">Transmembrane</keyword>
<dbReference type="GO" id="GO:0035438">
    <property type="term" value="F:cyclic-di-GMP binding"/>
    <property type="evidence" value="ECO:0007669"/>
    <property type="project" value="InterPro"/>
</dbReference>
<gene>
    <name evidence="2" type="primary">bcsA_5</name>
    <name evidence="2" type="ORF">NCTC9695_03861</name>
</gene>
<dbReference type="AlphaFoldDB" id="A0A447TEU5"/>
<protein>
    <submittedName>
        <fullName evidence="2">Cellulose synthase catalytic subunit [UDP-forming]</fullName>
        <ecNumber evidence="2">2.4.1.12</ecNumber>
    </submittedName>
</protein>